<accession>A0A0J6JDG7</accession>
<evidence type="ECO:0000313" key="2">
    <source>
        <dbReference type="Proteomes" id="UP000183613"/>
    </source>
</evidence>
<dbReference type="AlphaFoldDB" id="A0A0J6JDG7"/>
<gene>
    <name evidence="1" type="ORF">SAMN04489800_1577</name>
</gene>
<comment type="caution">
    <text evidence="1">The sequence shown here is derived from an EMBL/GenBank/DDBJ whole genome shotgun (WGS) entry which is preliminary data.</text>
</comment>
<dbReference type="Proteomes" id="UP000183613">
    <property type="component" value="Unassembled WGS sequence"/>
</dbReference>
<sequence length="249" mass="28144">MNDDLMRLSDLVPEYVRCYKVSTQEAAFALHELIEELYVEYGVNQWLPSSVNNFFWVGKSGSAKRSPRSYVFYFQLLSKYFYDLFDSPAEIDKSLVNCYCEDDQQSKNIPASIVYFSKAALGKWALDAGIEVPSFLLNGIAGEENEGGDERKGFQTKELNSISLIINGLISLIKEVDKVHVEQPLDDAARRRATSIKHRVSKLRSSRKSFDLGLAVLSLADAADIDMPKTQKTLRKYMGDDFSYGEDES</sequence>
<keyword evidence="2" id="KW-1185">Reference proteome</keyword>
<dbReference type="RefSeq" id="WP_048359253.1">
    <property type="nucleotide sequence ID" value="NZ_FNUD01000002.1"/>
</dbReference>
<name>A0A0J6JDG7_PSEDM</name>
<reference evidence="1" key="1">
    <citation type="submission" date="2016-10" db="EMBL/GenBank/DDBJ databases">
        <authorList>
            <person name="Varghese N."/>
            <person name="Submissions S."/>
        </authorList>
    </citation>
    <scope>NUCLEOTIDE SEQUENCE [LARGE SCALE GENOMIC DNA]</scope>
    <source>
        <strain evidence="1">LMG 25555</strain>
    </source>
</reference>
<dbReference type="OrthoDB" id="6872227at2"/>
<organism evidence="1 2">
    <name type="scientific">Pseudomonas deceptionensis</name>
    <dbReference type="NCBI Taxonomy" id="882211"/>
    <lineage>
        <taxon>Bacteria</taxon>
        <taxon>Pseudomonadati</taxon>
        <taxon>Pseudomonadota</taxon>
        <taxon>Gammaproteobacteria</taxon>
        <taxon>Pseudomonadales</taxon>
        <taxon>Pseudomonadaceae</taxon>
        <taxon>Pseudomonas</taxon>
    </lineage>
</organism>
<protein>
    <submittedName>
        <fullName evidence="1">Uncharacterized protein</fullName>
    </submittedName>
</protein>
<proteinExistence type="predicted"/>
<evidence type="ECO:0000313" key="1">
    <source>
        <dbReference type="EMBL" id="SEE64495.1"/>
    </source>
</evidence>
<dbReference type="PATRIC" id="fig|882211.3.peg.1482"/>
<dbReference type="EMBL" id="FNUD01000002">
    <property type="protein sequence ID" value="SEE64495.1"/>
    <property type="molecule type" value="Genomic_DNA"/>
</dbReference>